<dbReference type="InterPro" id="IPR045078">
    <property type="entry name" value="TST/MPST-like"/>
</dbReference>
<dbReference type="Gene3D" id="3.40.250.10">
    <property type="entry name" value="Rhodanese-like domain"/>
    <property type="match status" value="1"/>
</dbReference>
<feature type="domain" description="Rhodanese" evidence="3">
    <location>
        <begin position="43"/>
        <end position="141"/>
    </location>
</feature>
<feature type="non-terminal residue" evidence="4">
    <location>
        <position position="177"/>
    </location>
</feature>
<evidence type="ECO:0000313" key="4">
    <source>
        <dbReference type="EMBL" id="VAV89479.1"/>
    </source>
</evidence>
<name>A0A3B0RBV0_9ZZZZ</name>
<dbReference type="PANTHER" id="PTHR11364:SF27">
    <property type="entry name" value="SULFURTRANSFERASE"/>
    <property type="match status" value="1"/>
</dbReference>
<evidence type="ECO:0000256" key="2">
    <source>
        <dbReference type="ARBA" id="ARBA00022737"/>
    </source>
</evidence>
<dbReference type="PROSITE" id="PS50206">
    <property type="entry name" value="RHODANESE_3"/>
    <property type="match status" value="1"/>
</dbReference>
<evidence type="ECO:0000259" key="3">
    <source>
        <dbReference type="PROSITE" id="PS50206"/>
    </source>
</evidence>
<dbReference type="AlphaFoldDB" id="A0A3B0RBV0"/>
<dbReference type="EMBL" id="UOEG01000045">
    <property type="protein sequence ID" value="VAV89479.1"/>
    <property type="molecule type" value="Genomic_DNA"/>
</dbReference>
<dbReference type="CDD" id="cd01448">
    <property type="entry name" value="TST_Repeat_1"/>
    <property type="match status" value="1"/>
</dbReference>
<proteinExistence type="predicted"/>
<keyword evidence="2" id="KW-0677">Repeat</keyword>
<keyword evidence="1 4" id="KW-0808">Transferase</keyword>
<accession>A0A3B0RBV0</accession>
<evidence type="ECO:0000256" key="1">
    <source>
        <dbReference type="ARBA" id="ARBA00022679"/>
    </source>
</evidence>
<dbReference type="SMART" id="SM00450">
    <property type="entry name" value="RHOD"/>
    <property type="match status" value="1"/>
</dbReference>
<dbReference type="SUPFAM" id="SSF52821">
    <property type="entry name" value="Rhodanese/Cell cycle control phosphatase"/>
    <property type="match status" value="1"/>
</dbReference>
<dbReference type="GO" id="GO:0004792">
    <property type="term" value="F:thiosulfate-cyanide sulfurtransferase activity"/>
    <property type="evidence" value="ECO:0007669"/>
    <property type="project" value="UniProtKB-EC"/>
</dbReference>
<dbReference type="PANTHER" id="PTHR11364">
    <property type="entry name" value="THIOSULFATE SULFERTANSFERASE"/>
    <property type="match status" value="1"/>
</dbReference>
<dbReference type="InterPro" id="IPR036873">
    <property type="entry name" value="Rhodanese-like_dom_sf"/>
</dbReference>
<protein>
    <submittedName>
        <fullName evidence="4">Thiosulfate sulfurtransferase, rhodanese</fullName>
        <ecNumber evidence="4">2.8.1.1</ecNumber>
    </submittedName>
</protein>
<reference evidence="4" key="1">
    <citation type="submission" date="2018-06" db="EMBL/GenBank/DDBJ databases">
        <authorList>
            <person name="Zhirakovskaya E."/>
        </authorList>
    </citation>
    <scope>NUCLEOTIDE SEQUENCE</scope>
</reference>
<dbReference type="EC" id="2.8.1.1" evidence="4"/>
<dbReference type="InterPro" id="IPR001763">
    <property type="entry name" value="Rhodanese-like_dom"/>
</dbReference>
<sequence length="177" mass="19300">MDNLVSAGWLDTHLDDPDLLVICCGNPAKWSGARGMYQTMSGRDEWQGGHIPGSCYADFTNEGFTGEAAKFRNTLPAPQAFGNAMARLGVHNAARVVLYDAGDMQWAARVWWMLRWIGFDRAMVLDGGLRAWRAAGGQVSDTPPISLAAELPCKTRPELFVTCKDVKAAVQKGTLLI</sequence>
<dbReference type="Pfam" id="PF00581">
    <property type="entry name" value="Rhodanese"/>
    <property type="match status" value="1"/>
</dbReference>
<gene>
    <name evidence="4" type="ORF">MNBD_ALPHA07-2271</name>
</gene>
<organism evidence="4">
    <name type="scientific">hydrothermal vent metagenome</name>
    <dbReference type="NCBI Taxonomy" id="652676"/>
    <lineage>
        <taxon>unclassified sequences</taxon>
        <taxon>metagenomes</taxon>
        <taxon>ecological metagenomes</taxon>
    </lineage>
</organism>